<evidence type="ECO:0000256" key="1">
    <source>
        <dbReference type="SAM" id="MobiDB-lite"/>
    </source>
</evidence>
<feature type="region of interest" description="Disordered" evidence="1">
    <location>
        <begin position="45"/>
        <end position="129"/>
    </location>
</feature>
<dbReference type="Proteomes" id="UP001205105">
    <property type="component" value="Unassembled WGS sequence"/>
</dbReference>
<keyword evidence="4" id="KW-1185">Reference proteome</keyword>
<feature type="domain" description="DUF2423" evidence="2">
    <location>
        <begin position="1"/>
        <end position="42"/>
    </location>
</feature>
<dbReference type="Pfam" id="PF10338">
    <property type="entry name" value="YBL028C_N"/>
    <property type="match status" value="1"/>
</dbReference>
<reference evidence="3" key="1">
    <citation type="submission" date="2020-11" db="EMBL/GenBank/DDBJ databases">
        <title>Chlorella ohadii genome sequencing and assembly.</title>
        <authorList>
            <person name="Murik O."/>
            <person name="Treves H."/>
            <person name="Kedem I."/>
            <person name="Shotland Y."/>
            <person name="Kaplan A."/>
        </authorList>
    </citation>
    <scope>NUCLEOTIDE SEQUENCE</scope>
    <source>
        <strain evidence="3">1</strain>
    </source>
</reference>
<dbReference type="InterPro" id="IPR019434">
    <property type="entry name" value="DUF2423"/>
</dbReference>
<comment type="caution">
    <text evidence="3">The sequence shown here is derived from an EMBL/GenBank/DDBJ whole genome shotgun (WGS) entry which is preliminary data.</text>
</comment>
<organism evidence="3 4">
    <name type="scientific">Chlorella ohadii</name>
    <dbReference type="NCBI Taxonomy" id="2649997"/>
    <lineage>
        <taxon>Eukaryota</taxon>
        <taxon>Viridiplantae</taxon>
        <taxon>Chlorophyta</taxon>
        <taxon>core chlorophytes</taxon>
        <taxon>Trebouxiophyceae</taxon>
        <taxon>Chlorellales</taxon>
        <taxon>Chlorellaceae</taxon>
        <taxon>Chlorella clade</taxon>
        <taxon>Chlorella</taxon>
    </lineage>
</organism>
<dbReference type="AlphaFoldDB" id="A0AAD5DTF2"/>
<feature type="region of interest" description="Disordered" evidence="1">
    <location>
        <begin position="1"/>
        <end position="20"/>
    </location>
</feature>
<accession>A0AAD5DTF2</accession>
<evidence type="ECO:0000313" key="4">
    <source>
        <dbReference type="Proteomes" id="UP001205105"/>
    </source>
</evidence>
<dbReference type="EMBL" id="JADXDR010000056">
    <property type="protein sequence ID" value="KAI7842053.1"/>
    <property type="molecule type" value="Genomic_DNA"/>
</dbReference>
<evidence type="ECO:0000259" key="2">
    <source>
        <dbReference type="Pfam" id="PF10338"/>
    </source>
</evidence>
<protein>
    <recommendedName>
        <fullName evidence="2">DUF2423 domain-containing protein</fullName>
    </recommendedName>
</protein>
<evidence type="ECO:0000313" key="3">
    <source>
        <dbReference type="EMBL" id="KAI7842053.1"/>
    </source>
</evidence>
<name>A0AAD5DTF2_9CHLO</name>
<gene>
    <name evidence="3" type="ORF">COHA_004252</name>
</gene>
<proteinExistence type="predicted"/>
<feature type="compositionally biased region" description="Basic residues" evidence="1">
    <location>
        <begin position="1"/>
        <end position="16"/>
    </location>
</feature>
<sequence>MAKGLRSKSKRRFRTLKRQEVVKAPEHQAAEAATQEQLAAVLAAPRPGAGDGGEGAGPAAMEGLQQGGGDAAMAVDGEAGTTSTNPAKLLKKLRKQRMAATKGIVKGQKKRANPLAGANQFHKKHKKKR</sequence>